<evidence type="ECO:0000256" key="3">
    <source>
        <dbReference type="ARBA" id="ARBA00022679"/>
    </source>
</evidence>
<dbReference type="GO" id="GO:0016567">
    <property type="term" value="P:protein ubiquitination"/>
    <property type="evidence" value="ECO:0007669"/>
    <property type="project" value="InterPro"/>
</dbReference>
<dbReference type="GO" id="GO:0061630">
    <property type="term" value="F:ubiquitin protein ligase activity"/>
    <property type="evidence" value="ECO:0007669"/>
    <property type="project" value="UniProtKB-EC"/>
</dbReference>
<keyword evidence="7" id="KW-0833">Ubl conjugation pathway</keyword>
<dbReference type="Gene3D" id="2.20.25.20">
    <property type="match status" value="1"/>
</dbReference>
<dbReference type="InterPro" id="IPR036116">
    <property type="entry name" value="FN3_sf"/>
</dbReference>
<keyword evidence="3" id="KW-0808">Transferase</keyword>
<evidence type="ECO:0000259" key="9">
    <source>
        <dbReference type="PROSITE" id="PS50853"/>
    </source>
</evidence>
<dbReference type="GO" id="GO:0008270">
    <property type="term" value="F:zinc ion binding"/>
    <property type="evidence" value="ECO:0007669"/>
    <property type="project" value="UniProtKB-KW"/>
</dbReference>
<evidence type="ECO:0000256" key="2">
    <source>
        <dbReference type="ARBA" id="ARBA00012251"/>
    </source>
</evidence>
<dbReference type="Proteomes" id="UP000604046">
    <property type="component" value="Unassembled WGS sequence"/>
</dbReference>
<accession>A0A812TK60</accession>
<dbReference type="PROSITE" id="PS00518">
    <property type="entry name" value="ZF_RING_1"/>
    <property type="match status" value="1"/>
</dbReference>
<evidence type="ECO:0000256" key="7">
    <source>
        <dbReference type="ARBA" id="ARBA00022786"/>
    </source>
</evidence>
<dbReference type="AlphaFoldDB" id="A0A812TK60"/>
<evidence type="ECO:0000313" key="11">
    <source>
        <dbReference type="EMBL" id="CAE7526543.1"/>
    </source>
</evidence>
<sequence length="320" mass="35600">MLACEHALCAECLLRPSDWRYHVDSQEIACPLPSCRTPVATNAQRFVPEPSDDERLVNCPSPGCIKVLVPLALVQGKTAVSCPQCRQQFCSACAQPAHAGSCDDAELQRMDPALRQLMAQQNWKRCPVCRHLCERESGCNFMTCPSEQCKGQTYFCYLCGEILAASDHAAHYEGFEGAIGLRGPFGSLCMNRREPDPSLPTKPPPPRLSVVRGDEEGSIVLRITWGEHRSEPPTIYYRIFLSVPGSDEVRHLSAAARGPHYDVPRHLPKYIRYQAAVVAVNVNGSSPPSDQSEVVHFHPRELEMQKEVAAPQKAKRWTRP</sequence>
<organism evidence="11 12">
    <name type="scientific">Symbiodinium natans</name>
    <dbReference type="NCBI Taxonomy" id="878477"/>
    <lineage>
        <taxon>Eukaryota</taxon>
        <taxon>Sar</taxon>
        <taxon>Alveolata</taxon>
        <taxon>Dinophyceae</taxon>
        <taxon>Suessiales</taxon>
        <taxon>Symbiodiniaceae</taxon>
        <taxon>Symbiodinium</taxon>
    </lineage>
</organism>
<dbReference type="Pfam" id="PF01485">
    <property type="entry name" value="IBR"/>
    <property type="match status" value="1"/>
</dbReference>
<keyword evidence="5" id="KW-0677">Repeat</keyword>
<dbReference type="PROSITE" id="PS50853">
    <property type="entry name" value="FN3"/>
    <property type="match status" value="1"/>
</dbReference>
<dbReference type="Gene3D" id="1.20.120.1750">
    <property type="match status" value="1"/>
</dbReference>
<name>A0A812TK60_9DINO</name>
<dbReference type="EMBL" id="CAJNDS010002562">
    <property type="protein sequence ID" value="CAE7526543.1"/>
    <property type="molecule type" value="Genomic_DNA"/>
</dbReference>
<comment type="caution">
    <text evidence="11">The sequence shown here is derived from an EMBL/GenBank/DDBJ whole genome shotgun (WGS) entry which is preliminary data.</text>
</comment>
<evidence type="ECO:0000259" key="10">
    <source>
        <dbReference type="PROSITE" id="PS51873"/>
    </source>
</evidence>
<keyword evidence="4" id="KW-0479">Metal-binding</keyword>
<keyword evidence="6" id="KW-0863">Zinc-finger</keyword>
<evidence type="ECO:0000256" key="4">
    <source>
        <dbReference type="ARBA" id="ARBA00022723"/>
    </source>
</evidence>
<keyword evidence="12" id="KW-1185">Reference proteome</keyword>
<dbReference type="InterPro" id="IPR003961">
    <property type="entry name" value="FN3_dom"/>
</dbReference>
<evidence type="ECO:0000256" key="1">
    <source>
        <dbReference type="ARBA" id="ARBA00001798"/>
    </source>
</evidence>
<dbReference type="PANTHER" id="PTHR11685">
    <property type="entry name" value="RBR FAMILY RING FINGER AND IBR DOMAIN-CONTAINING"/>
    <property type="match status" value="1"/>
</dbReference>
<reference evidence="11" key="1">
    <citation type="submission" date="2021-02" db="EMBL/GenBank/DDBJ databases">
        <authorList>
            <person name="Dougan E. K."/>
            <person name="Rhodes N."/>
            <person name="Thang M."/>
            <person name="Chan C."/>
        </authorList>
    </citation>
    <scope>NUCLEOTIDE SEQUENCE</scope>
</reference>
<dbReference type="OrthoDB" id="422495at2759"/>
<dbReference type="SUPFAM" id="SSF57850">
    <property type="entry name" value="RING/U-box"/>
    <property type="match status" value="1"/>
</dbReference>
<evidence type="ECO:0000256" key="5">
    <source>
        <dbReference type="ARBA" id="ARBA00022737"/>
    </source>
</evidence>
<dbReference type="CDD" id="cd00063">
    <property type="entry name" value="FN3"/>
    <property type="match status" value="1"/>
</dbReference>
<dbReference type="Gene3D" id="2.60.40.10">
    <property type="entry name" value="Immunoglobulins"/>
    <property type="match status" value="1"/>
</dbReference>
<dbReference type="EC" id="2.3.2.31" evidence="2"/>
<dbReference type="InterPro" id="IPR017907">
    <property type="entry name" value="Znf_RING_CS"/>
</dbReference>
<dbReference type="InterPro" id="IPR013783">
    <property type="entry name" value="Ig-like_fold"/>
</dbReference>
<dbReference type="InterPro" id="IPR031127">
    <property type="entry name" value="E3_UB_ligase_RBR"/>
</dbReference>
<gene>
    <name evidence="11" type="primary">RNF217</name>
    <name evidence="11" type="ORF">SNAT2548_LOCUS29476</name>
</gene>
<feature type="domain" description="Fibronectin type-III" evidence="9">
    <location>
        <begin position="204"/>
        <end position="300"/>
    </location>
</feature>
<evidence type="ECO:0000313" key="12">
    <source>
        <dbReference type="Proteomes" id="UP000604046"/>
    </source>
</evidence>
<dbReference type="InterPro" id="IPR002867">
    <property type="entry name" value="IBR_dom"/>
</dbReference>
<comment type="catalytic activity">
    <reaction evidence="1">
        <text>[E2 ubiquitin-conjugating enzyme]-S-ubiquitinyl-L-cysteine + [acceptor protein]-L-lysine = [E2 ubiquitin-conjugating enzyme]-L-cysteine + [acceptor protein]-N(6)-ubiquitinyl-L-lysine.</text>
        <dbReference type="EC" id="2.3.2.31"/>
    </reaction>
</comment>
<dbReference type="InterPro" id="IPR044066">
    <property type="entry name" value="TRIAD_supradom"/>
</dbReference>
<proteinExistence type="predicted"/>
<dbReference type="CDD" id="cd20335">
    <property type="entry name" value="BRcat_RBR"/>
    <property type="match status" value="1"/>
</dbReference>
<keyword evidence="8" id="KW-0862">Zinc</keyword>
<protein>
    <recommendedName>
        <fullName evidence="2">RBR-type E3 ubiquitin transferase</fullName>
        <ecNumber evidence="2">2.3.2.31</ecNumber>
    </recommendedName>
</protein>
<dbReference type="PROSITE" id="PS51873">
    <property type="entry name" value="TRIAD"/>
    <property type="match status" value="1"/>
</dbReference>
<feature type="domain" description="RING-type" evidence="10">
    <location>
        <begin position="1"/>
        <end position="183"/>
    </location>
</feature>
<evidence type="ECO:0000256" key="6">
    <source>
        <dbReference type="ARBA" id="ARBA00022771"/>
    </source>
</evidence>
<evidence type="ECO:0000256" key="8">
    <source>
        <dbReference type="ARBA" id="ARBA00022833"/>
    </source>
</evidence>
<dbReference type="SUPFAM" id="SSF49265">
    <property type="entry name" value="Fibronectin type III"/>
    <property type="match status" value="1"/>
</dbReference>